<dbReference type="RefSeq" id="WP_099555524.1">
    <property type="nucleotide sequence ID" value="NZ_LT960614.1"/>
</dbReference>
<evidence type="ECO:0000313" key="3">
    <source>
        <dbReference type="EMBL" id="SON54947.1"/>
    </source>
</evidence>
<dbReference type="Gene3D" id="3.40.140.80">
    <property type="match status" value="1"/>
</dbReference>
<protein>
    <recommendedName>
        <fullName evidence="5">UDP-2,3-diacylglucosamine pyrophosphatase LpxI</fullName>
    </recommendedName>
</protein>
<organism evidence="3 4">
    <name type="scientific">Hartmannibacter diazotrophicus</name>
    <dbReference type="NCBI Taxonomy" id="1482074"/>
    <lineage>
        <taxon>Bacteria</taxon>
        <taxon>Pseudomonadati</taxon>
        <taxon>Pseudomonadota</taxon>
        <taxon>Alphaproteobacteria</taxon>
        <taxon>Hyphomicrobiales</taxon>
        <taxon>Pleomorphomonadaceae</taxon>
        <taxon>Hartmannibacter</taxon>
    </lineage>
</organism>
<reference evidence="4" key="1">
    <citation type="submission" date="2017-09" db="EMBL/GenBank/DDBJ databases">
        <title>Genome sequence of Nannocystis excedens DSM 71.</title>
        <authorList>
            <person name="Blom J."/>
        </authorList>
    </citation>
    <scope>NUCLEOTIDE SEQUENCE [LARGE SCALE GENOMIC DNA]</scope>
    <source>
        <strain evidence="4">type strain: E19</strain>
    </source>
</reference>
<proteinExistence type="predicted"/>
<dbReference type="KEGG" id="hdi:HDIA_1406"/>
<dbReference type="InterPro" id="IPR053174">
    <property type="entry name" value="LpxI"/>
</dbReference>
<feature type="domain" description="LpxI C-terminal" evidence="1">
    <location>
        <begin position="138"/>
        <end position="274"/>
    </location>
</feature>
<dbReference type="EMBL" id="LT960614">
    <property type="protein sequence ID" value="SON54947.1"/>
    <property type="molecule type" value="Genomic_DNA"/>
</dbReference>
<dbReference type="PANTHER" id="PTHR39962">
    <property type="entry name" value="BLL4848 PROTEIN"/>
    <property type="match status" value="1"/>
</dbReference>
<evidence type="ECO:0000259" key="2">
    <source>
        <dbReference type="Pfam" id="PF17930"/>
    </source>
</evidence>
<dbReference type="AlphaFoldDB" id="A0A2C9D3P5"/>
<dbReference type="Pfam" id="PF06230">
    <property type="entry name" value="LpxI_C"/>
    <property type="match status" value="1"/>
</dbReference>
<dbReference type="Gene3D" id="3.40.50.20">
    <property type="match status" value="1"/>
</dbReference>
<accession>A0A2C9D3P5</accession>
<dbReference type="Pfam" id="PF17930">
    <property type="entry name" value="LpxI_N"/>
    <property type="match status" value="1"/>
</dbReference>
<evidence type="ECO:0008006" key="5">
    <source>
        <dbReference type="Google" id="ProtNLM"/>
    </source>
</evidence>
<sequence>MTVPRLAILAGGGALPIAVADGALAEGREVVVFGIDGEASDEIARFRHHTIRWGEIGKLLDLLKREEIGEMVFCGSVTRPDFSSIRLDFGAIVHLPRILAMMVGGDDTVLQRVITFFEERGIRIVGAHQVASGLVARPGVLGRILPQRRHDEDIACAFEAVDLLGRLDIGQAAVAVGGRVVGVEGVEGTDRLVRRIIEMRQIGRLRWKGREGVLVKAAKVQQDLRVDMPVIGPATIEVVSQADLAGIAIEAGRVLILEREATIDMADKAGIFLVARQRKIDP</sequence>
<dbReference type="OrthoDB" id="9789836at2"/>
<dbReference type="InterPro" id="IPR041255">
    <property type="entry name" value="LpxI_N"/>
</dbReference>
<name>A0A2C9D3P5_9HYPH</name>
<dbReference type="PANTHER" id="PTHR39962:SF1">
    <property type="entry name" value="LPXI FAMILY PROTEIN"/>
    <property type="match status" value="1"/>
</dbReference>
<dbReference type="InterPro" id="IPR010415">
    <property type="entry name" value="LpxI_C"/>
</dbReference>
<keyword evidence="4" id="KW-1185">Reference proteome</keyword>
<gene>
    <name evidence="3" type="ORF">HDIA_1406</name>
</gene>
<evidence type="ECO:0000259" key="1">
    <source>
        <dbReference type="Pfam" id="PF06230"/>
    </source>
</evidence>
<feature type="domain" description="LpxI N-terminal" evidence="2">
    <location>
        <begin position="5"/>
        <end position="133"/>
    </location>
</feature>
<dbReference type="Proteomes" id="UP000223606">
    <property type="component" value="Chromosome 1"/>
</dbReference>
<dbReference type="InterPro" id="IPR043167">
    <property type="entry name" value="LpxI_C_sf"/>
</dbReference>
<evidence type="ECO:0000313" key="4">
    <source>
        <dbReference type="Proteomes" id="UP000223606"/>
    </source>
</evidence>